<dbReference type="EMBL" id="CDPU01000048">
    <property type="protein sequence ID" value="CEO55081.1"/>
    <property type="molecule type" value="Genomic_DNA"/>
</dbReference>
<protein>
    <submittedName>
        <fullName evidence="1">Uncharacterized protein</fullName>
    </submittedName>
</protein>
<proteinExistence type="predicted"/>
<gene>
    <name evidence="1" type="ORF">BN869_000011139_1</name>
</gene>
<sequence length="78" mass="8464">MSTPLASRLSTVRTSPTRDCDTTMELEYDWMAQRCYEAGRFPTGAVATRASDKAECGQSILEIVLAAGGKGVLISPWH</sequence>
<reference evidence="1" key="1">
    <citation type="submission" date="2015-01" db="EMBL/GenBank/DDBJ databases">
        <authorList>
            <person name="Durling Mikael"/>
        </authorList>
    </citation>
    <scope>NUCLEOTIDE SEQUENCE</scope>
</reference>
<name>A0A0B7KK50_BIOOC</name>
<organism evidence="1">
    <name type="scientific">Bionectria ochroleuca</name>
    <name type="common">Gliocladium roseum</name>
    <dbReference type="NCBI Taxonomy" id="29856"/>
    <lineage>
        <taxon>Eukaryota</taxon>
        <taxon>Fungi</taxon>
        <taxon>Dikarya</taxon>
        <taxon>Ascomycota</taxon>
        <taxon>Pezizomycotina</taxon>
        <taxon>Sordariomycetes</taxon>
        <taxon>Hypocreomycetidae</taxon>
        <taxon>Hypocreales</taxon>
        <taxon>Bionectriaceae</taxon>
        <taxon>Clonostachys</taxon>
    </lineage>
</organism>
<accession>A0A0B7KK50</accession>
<dbReference type="AlphaFoldDB" id="A0A0B7KK50"/>
<evidence type="ECO:0000313" key="1">
    <source>
        <dbReference type="EMBL" id="CEO55081.1"/>
    </source>
</evidence>